<reference evidence="4" key="1">
    <citation type="submission" date="2016-06" db="UniProtKB">
        <authorList>
            <consortium name="WormBaseParasite"/>
        </authorList>
    </citation>
    <scope>IDENTIFICATION</scope>
</reference>
<dbReference type="Gene3D" id="3.30.710.10">
    <property type="entry name" value="Potassium Channel Kv1.1, Chain A"/>
    <property type="match status" value="1"/>
</dbReference>
<dbReference type="InterPro" id="IPR043454">
    <property type="entry name" value="NPH3/RPT2-like"/>
</dbReference>
<dbReference type="InterPro" id="IPR011333">
    <property type="entry name" value="SKP1/BTB/POZ_sf"/>
</dbReference>
<dbReference type="AlphaFoldDB" id="A0A183K291"/>
<evidence type="ECO:0000313" key="3">
    <source>
        <dbReference type="Proteomes" id="UP000279833"/>
    </source>
</evidence>
<reference evidence="2 3" key="2">
    <citation type="submission" date="2018-11" db="EMBL/GenBank/DDBJ databases">
        <authorList>
            <consortium name="Pathogen Informatics"/>
        </authorList>
    </citation>
    <scope>NUCLEOTIDE SEQUENCE [LARGE SCALE GENOMIC DNA]</scope>
    <source>
        <strain evidence="2">Dakar</strain>
        <strain evidence="3">Dakar, Senegal</strain>
    </source>
</reference>
<name>A0A183K291_9TREM</name>
<feature type="region of interest" description="Disordered" evidence="1">
    <location>
        <begin position="262"/>
        <end position="282"/>
    </location>
</feature>
<dbReference type="Proteomes" id="UP000279833">
    <property type="component" value="Unassembled WGS sequence"/>
</dbReference>
<evidence type="ECO:0000256" key="1">
    <source>
        <dbReference type="SAM" id="MobiDB-lite"/>
    </source>
</evidence>
<organism evidence="4">
    <name type="scientific">Schistosoma curassoni</name>
    <dbReference type="NCBI Taxonomy" id="6186"/>
    <lineage>
        <taxon>Eukaryota</taxon>
        <taxon>Metazoa</taxon>
        <taxon>Spiralia</taxon>
        <taxon>Lophotrochozoa</taxon>
        <taxon>Platyhelminthes</taxon>
        <taxon>Trematoda</taxon>
        <taxon>Digenea</taxon>
        <taxon>Strigeidida</taxon>
        <taxon>Schistosomatoidea</taxon>
        <taxon>Schistosomatidae</taxon>
        <taxon>Schistosoma</taxon>
    </lineage>
</organism>
<dbReference type="WBParaSite" id="SCUD_0000910401-mRNA-1">
    <property type="protein sequence ID" value="SCUD_0000910401-mRNA-1"/>
    <property type="gene ID" value="SCUD_0000910401"/>
</dbReference>
<gene>
    <name evidence="2" type="ORF">SCUD_LOCUS9104</name>
</gene>
<evidence type="ECO:0000313" key="2">
    <source>
        <dbReference type="EMBL" id="VDP34146.1"/>
    </source>
</evidence>
<dbReference type="EMBL" id="UZAK01033068">
    <property type="protein sequence ID" value="VDP34146.1"/>
    <property type="molecule type" value="Genomic_DNA"/>
</dbReference>
<dbReference type="SUPFAM" id="SSF54695">
    <property type="entry name" value="POZ domain"/>
    <property type="match status" value="1"/>
</dbReference>
<proteinExistence type="predicted"/>
<accession>A0A183K291</accession>
<keyword evidence="3" id="KW-1185">Reference proteome</keyword>
<protein>
    <submittedName>
        <fullName evidence="4">BTB domain-containing protein</fullName>
    </submittedName>
</protein>
<dbReference type="PANTHER" id="PTHR32370">
    <property type="entry name" value="OS12G0117600 PROTEIN"/>
    <property type="match status" value="1"/>
</dbReference>
<evidence type="ECO:0000313" key="4">
    <source>
        <dbReference type="WBParaSite" id="SCUD_0000910401-mRNA-1"/>
    </source>
</evidence>
<sequence length="709" mass="81084">MDPSKLELLLEQQMKLIQMLADTKLTSNTQPSSSNPTTTAPSVDGIANSISEFHYDPESNSDYFKEIASSNPVCQINDFPGGSKSFAVVADFCYGKEINITSENVVYLYAAADLLKMKGKDNLLEISRRFLDGVFCSALERKDIFNLICVLCSSCEIKSDVGKKICEDATTILMSLWLHNENSSKGYFSPQTINFTHSERELFTDESVSDYLAYLPLEIFLKIINIARDQNVEEKVVLSACAKYLGRVLDFYDTEVSGNGVSKTSDAQKNTDMKNVPPKEVPESDKNIISDQPFCGLNVKIKSDHQIKLEKLYKDNIVLFENLKNTIEQFEKIFETLDKPIDICGFITTTWIIKGLLLTDSNRAKSKCRLDILKIAKKMLTSFSEQDFDKLSPSILNDILNSDNMQIEKPPSDEVISLSRRSSRKKSYKEEILENNATEILGNRKQSNIKEASIEEVSENHRNTNETKHEILPESVANKIIKYMLKKADEQKLTMQQYIQLLKQIQVPNHQTSLDNDFVKILIKLTKSGQPRNDEDAQEIMTHINLNNCTADTLNDALELDLFPPKTVAAAALYVANKKQDNQISNSYNVEYPYTWLPTYYTKPLMLPLRGKPQCTDHILHSNSHYSRSYYPSYNNNKSRSSSLNRNLQTEYKYNGFHPYLLSYSTFQPYSNEFRYNNNANNMKFSDSFNNNYLSRTTPHNRRYCEYST</sequence>